<dbReference type="EMBL" id="ACSH02000005">
    <property type="protein sequence ID" value="EFM48992.1"/>
    <property type="molecule type" value="Genomic_DNA"/>
</dbReference>
<keyword evidence="2" id="KW-1185">Reference proteome</keyword>
<evidence type="ECO:0000313" key="1">
    <source>
        <dbReference type="EMBL" id="EFM48992.1"/>
    </source>
</evidence>
<reference evidence="1" key="1">
    <citation type="submission" date="2010-08" db="EMBL/GenBank/DDBJ databases">
        <authorList>
            <person name="Harkins D.M."/>
            <person name="Madupu R."/>
            <person name="Durkin A.S."/>
            <person name="Torralba M."/>
            <person name="Methe B."/>
            <person name="Sutton G.G."/>
            <person name="Nelson K.E."/>
        </authorList>
    </citation>
    <scope>NUCLEOTIDE SEQUENCE [LARGE SCALE GENOMIC DNA]</scope>
    <source>
        <strain evidence="1">ATCC 14266</strain>
    </source>
</reference>
<proteinExistence type="predicted"/>
<comment type="caution">
    <text evidence="1">The sequence shown here is derived from an EMBL/GenBank/DDBJ whole genome shotgun (WGS) entry which is preliminary data.</text>
</comment>
<sequence length="279" mass="31613">MLIMRVGFPSELNAAIDAGVAKYGPVELAKRFMFHYMRKNGVTYGDAWQCVIELSESSFEDPTYIRKVEQFYAKYAEIMDEESAATVEEDIRFTAKNDVLSSIVNGSEFPISQLPYGICNTAKGFCWDYERIQNSFAELDHETGIPDFHPPVITFSTPIASLDDARKAVAARKDLDRPLALFDTWGFESPTQFLVVAIPFQDYSGTGEYTVPNQPFYNCIVDKTDGKAYTTDLKNTDIFAHFGKNGVRVVSMTGKDKVLWHEWSRMMLEMLPPYPGESY</sequence>
<dbReference type="STRING" id="553207.HMPREF0299_6726"/>
<organism evidence="1 2">
    <name type="scientific">Corynebacterium matruchotii ATCC 14266</name>
    <dbReference type="NCBI Taxonomy" id="553207"/>
    <lineage>
        <taxon>Bacteria</taxon>
        <taxon>Bacillati</taxon>
        <taxon>Actinomycetota</taxon>
        <taxon>Actinomycetes</taxon>
        <taxon>Mycobacteriales</taxon>
        <taxon>Corynebacteriaceae</taxon>
        <taxon>Corynebacterium</taxon>
    </lineage>
</organism>
<evidence type="ECO:0000313" key="2">
    <source>
        <dbReference type="Proteomes" id="UP000004218"/>
    </source>
</evidence>
<dbReference type="Proteomes" id="UP000004218">
    <property type="component" value="Unassembled WGS sequence"/>
</dbReference>
<gene>
    <name evidence="1" type="ORF">HMPREF0299_6726</name>
</gene>
<accession>E0DFT2</accession>
<protein>
    <submittedName>
        <fullName evidence="1">Uncharacterized protein</fullName>
    </submittedName>
</protein>
<name>E0DFT2_9CORY</name>
<dbReference type="AlphaFoldDB" id="E0DFT2"/>